<dbReference type="AlphaFoldDB" id="A0ABD5PEB5"/>
<dbReference type="EMBL" id="JBHSDS010000007">
    <property type="protein sequence ID" value="MFC4359108.1"/>
    <property type="molecule type" value="Genomic_DNA"/>
</dbReference>
<evidence type="ECO:0000313" key="1">
    <source>
        <dbReference type="EMBL" id="MFC4359108.1"/>
    </source>
</evidence>
<sequence>MERGGHDQERSARVDLTRRQALRVLGGGAVGAGVARVAYEYTGFGIVAGTNLTEQSLGPLARRRLGPSPFTLRVRGHELTFDGEVVERHDKAGERVAAVSITDGEPGVSEDPGEPAAALAADLGAIEADEFAFEFTGVEGFFQRLRGGRTRPFTVAALRGDGFRRPDPETVRAFTGVGPADPRSLVTGLADAFGGHAHFDYARYVAGLVQEYLLLGTIPVEKPFREPTHFEAMLDGTSGLYCYEYAFRSVEAFHAVPPHRQSVPVFGALVLDDRHNHAYTALASVVREDGDLRVPMTFVDYYYSTLFDNVDLQWALGDGIGAYDEHHRASGIHYSTP</sequence>
<protein>
    <submittedName>
        <fullName evidence="1">Uncharacterized protein</fullName>
    </submittedName>
</protein>
<dbReference type="Proteomes" id="UP001595921">
    <property type="component" value="Unassembled WGS sequence"/>
</dbReference>
<organism evidence="1 2">
    <name type="scientific">Halobium salinum</name>
    <dbReference type="NCBI Taxonomy" id="1364940"/>
    <lineage>
        <taxon>Archaea</taxon>
        <taxon>Methanobacteriati</taxon>
        <taxon>Methanobacteriota</taxon>
        <taxon>Stenosarchaea group</taxon>
        <taxon>Halobacteria</taxon>
        <taxon>Halobacteriales</taxon>
        <taxon>Haloferacaceae</taxon>
        <taxon>Halobium</taxon>
    </lineage>
</organism>
<name>A0ABD5PEB5_9EURY</name>
<evidence type="ECO:0000313" key="2">
    <source>
        <dbReference type="Proteomes" id="UP001595921"/>
    </source>
</evidence>
<keyword evidence="2" id="KW-1185">Reference proteome</keyword>
<proteinExistence type="predicted"/>
<dbReference type="RefSeq" id="WP_267620240.1">
    <property type="nucleotide sequence ID" value="NZ_JAODIW010000004.1"/>
</dbReference>
<reference evidence="1 2" key="1">
    <citation type="journal article" date="2019" name="Int. J. Syst. Evol. Microbiol.">
        <title>The Global Catalogue of Microorganisms (GCM) 10K type strain sequencing project: providing services to taxonomists for standard genome sequencing and annotation.</title>
        <authorList>
            <consortium name="The Broad Institute Genomics Platform"/>
            <consortium name="The Broad Institute Genome Sequencing Center for Infectious Disease"/>
            <person name="Wu L."/>
            <person name="Ma J."/>
        </authorList>
    </citation>
    <scope>NUCLEOTIDE SEQUENCE [LARGE SCALE GENOMIC DNA]</scope>
    <source>
        <strain evidence="1 2">CGMCC 1.12553</strain>
    </source>
</reference>
<comment type="caution">
    <text evidence="1">The sequence shown here is derived from an EMBL/GenBank/DDBJ whole genome shotgun (WGS) entry which is preliminary data.</text>
</comment>
<accession>A0ABD5PEB5</accession>
<gene>
    <name evidence="1" type="ORF">ACFO0N_14260</name>
</gene>